<dbReference type="Proteomes" id="UP000694621">
    <property type="component" value="Unplaced"/>
</dbReference>
<accession>A0A8B9H7T0</accession>
<evidence type="ECO:0000256" key="1">
    <source>
        <dbReference type="ARBA" id="ARBA00022614"/>
    </source>
</evidence>
<sequence>MHRLGAHGRRAPVEAWLFVLSVAPPLGLGVSIKLTNNNITEEGCHALTSVLCSNPSNLIELDLSFNNLGNSGVQHICSMLKKTNCKLQKLELNNCSITDVGCDAVASALHSNFSLKELDLDKNKIGQSGVQKLSDLLKNSNCALEKLNVFAHILVLL</sequence>
<dbReference type="SUPFAM" id="SSF52047">
    <property type="entry name" value="RNI-like"/>
    <property type="match status" value="1"/>
</dbReference>
<evidence type="ECO:0000256" key="2">
    <source>
        <dbReference type="ARBA" id="ARBA00022737"/>
    </source>
</evidence>
<dbReference type="Gene3D" id="3.80.10.10">
    <property type="entry name" value="Ribonuclease Inhibitor"/>
    <property type="match status" value="1"/>
</dbReference>
<dbReference type="Ensembl" id="ENSAMXT00005010528.1">
    <property type="protein sequence ID" value="ENSAMXP00005009448.1"/>
    <property type="gene ID" value="ENSAMXG00005005348.1"/>
</dbReference>
<keyword evidence="2" id="KW-0677">Repeat</keyword>
<dbReference type="Pfam" id="PF13516">
    <property type="entry name" value="LRR_6"/>
    <property type="match status" value="3"/>
</dbReference>
<keyword evidence="1" id="KW-0433">Leucine-rich repeat</keyword>
<feature type="chain" id="PRO_5034901590" evidence="3">
    <location>
        <begin position="30"/>
        <end position="157"/>
    </location>
</feature>
<evidence type="ECO:0000256" key="3">
    <source>
        <dbReference type="SAM" id="SignalP"/>
    </source>
</evidence>
<dbReference type="InterPro" id="IPR032675">
    <property type="entry name" value="LRR_dom_sf"/>
</dbReference>
<reference evidence="4" key="1">
    <citation type="submission" date="2025-08" db="UniProtKB">
        <authorList>
            <consortium name="Ensembl"/>
        </authorList>
    </citation>
    <scope>IDENTIFICATION</scope>
</reference>
<dbReference type="AlphaFoldDB" id="A0A8B9H7T0"/>
<dbReference type="InterPro" id="IPR051261">
    <property type="entry name" value="NLR"/>
</dbReference>
<proteinExistence type="predicted"/>
<dbReference type="SMART" id="SM00368">
    <property type="entry name" value="LRR_RI"/>
    <property type="match status" value="4"/>
</dbReference>
<dbReference type="PANTHER" id="PTHR24106">
    <property type="entry name" value="NACHT, LRR AND CARD DOMAINS-CONTAINING"/>
    <property type="match status" value="1"/>
</dbReference>
<name>A0A8B9H7T0_ASTMX</name>
<organism evidence="4 5">
    <name type="scientific">Astyanax mexicanus</name>
    <name type="common">Blind cave fish</name>
    <name type="synonym">Astyanax fasciatus mexicanus</name>
    <dbReference type="NCBI Taxonomy" id="7994"/>
    <lineage>
        <taxon>Eukaryota</taxon>
        <taxon>Metazoa</taxon>
        <taxon>Chordata</taxon>
        <taxon>Craniata</taxon>
        <taxon>Vertebrata</taxon>
        <taxon>Euteleostomi</taxon>
        <taxon>Actinopterygii</taxon>
        <taxon>Neopterygii</taxon>
        <taxon>Teleostei</taxon>
        <taxon>Ostariophysi</taxon>
        <taxon>Characiformes</taxon>
        <taxon>Characoidei</taxon>
        <taxon>Acestrorhamphidae</taxon>
        <taxon>Acestrorhamphinae</taxon>
        <taxon>Astyanax</taxon>
    </lineage>
</organism>
<evidence type="ECO:0000313" key="5">
    <source>
        <dbReference type="Proteomes" id="UP000694621"/>
    </source>
</evidence>
<keyword evidence="3" id="KW-0732">Signal</keyword>
<evidence type="ECO:0000313" key="4">
    <source>
        <dbReference type="Ensembl" id="ENSAMXP00005009448.1"/>
    </source>
</evidence>
<feature type="signal peptide" evidence="3">
    <location>
        <begin position="1"/>
        <end position="29"/>
    </location>
</feature>
<protein>
    <submittedName>
        <fullName evidence="4">Uncharacterized protein</fullName>
    </submittedName>
</protein>
<dbReference type="InterPro" id="IPR001611">
    <property type="entry name" value="Leu-rich_rpt"/>
</dbReference>